<evidence type="ECO:0000256" key="9">
    <source>
        <dbReference type="ARBA" id="ARBA00023125"/>
    </source>
</evidence>
<evidence type="ECO:0000256" key="2">
    <source>
        <dbReference type="ARBA" id="ARBA00022705"/>
    </source>
</evidence>
<dbReference type="GO" id="GO:0016787">
    <property type="term" value="F:hydrolase activity"/>
    <property type="evidence" value="ECO:0007669"/>
    <property type="project" value="UniProtKB-KW"/>
</dbReference>
<gene>
    <name evidence="12 15" type="primary">priA</name>
    <name evidence="15" type="ORF">GCM10011365_23550</name>
</gene>
<dbReference type="GO" id="GO:0006269">
    <property type="term" value="P:DNA replication, synthesis of primer"/>
    <property type="evidence" value="ECO:0007669"/>
    <property type="project" value="UniProtKB-KW"/>
</dbReference>
<comment type="catalytic activity">
    <reaction evidence="11 12">
        <text>ATP + H2O = ADP + phosphate + H(+)</text>
        <dbReference type="Rhea" id="RHEA:13065"/>
        <dbReference type="ChEBI" id="CHEBI:15377"/>
        <dbReference type="ChEBI" id="CHEBI:15378"/>
        <dbReference type="ChEBI" id="CHEBI:30616"/>
        <dbReference type="ChEBI" id="CHEBI:43474"/>
        <dbReference type="ChEBI" id="CHEBI:456216"/>
        <dbReference type="EC" id="5.6.2.4"/>
    </reaction>
</comment>
<evidence type="ECO:0000259" key="13">
    <source>
        <dbReference type="PROSITE" id="PS51192"/>
    </source>
</evidence>
<dbReference type="GO" id="GO:0008270">
    <property type="term" value="F:zinc ion binding"/>
    <property type="evidence" value="ECO:0007669"/>
    <property type="project" value="UniProtKB-UniRule"/>
</dbReference>
<evidence type="ECO:0000256" key="10">
    <source>
        <dbReference type="ARBA" id="ARBA00023235"/>
    </source>
</evidence>
<name>A0A917CVZ9_9GAMM</name>
<dbReference type="PROSITE" id="PS51192">
    <property type="entry name" value="HELICASE_ATP_BIND_1"/>
    <property type="match status" value="1"/>
</dbReference>
<feature type="binding site" evidence="12">
    <location>
        <position position="466"/>
    </location>
    <ligand>
        <name>Zn(2+)</name>
        <dbReference type="ChEBI" id="CHEBI:29105"/>
        <label>2</label>
    </ligand>
</feature>
<dbReference type="GO" id="GO:0005524">
    <property type="term" value="F:ATP binding"/>
    <property type="evidence" value="ECO:0007669"/>
    <property type="project" value="UniProtKB-UniRule"/>
</dbReference>
<dbReference type="GO" id="GO:0006310">
    <property type="term" value="P:DNA recombination"/>
    <property type="evidence" value="ECO:0007669"/>
    <property type="project" value="InterPro"/>
</dbReference>
<dbReference type="PANTHER" id="PTHR30580:SF0">
    <property type="entry name" value="PRIMOSOMAL PROTEIN N"/>
    <property type="match status" value="1"/>
</dbReference>
<keyword evidence="4 12" id="KW-0547">Nucleotide-binding</keyword>
<evidence type="ECO:0000259" key="14">
    <source>
        <dbReference type="PROSITE" id="PS51194"/>
    </source>
</evidence>
<evidence type="ECO:0000256" key="7">
    <source>
        <dbReference type="ARBA" id="ARBA00022833"/>
    </source>
</evidence>
<evidence type="ECO:0000313" key="15">
    <source>
        <dbReference type="EMBL" id="GGG01618.1"/>
    </source>
</evidence>
<dbReference type="GO" id="GO:0003677">
    <property type="term" value="F:DNA binding"/>
    <property type="evidence" value="ECO:0007669"/>
    <property type="project" value="UniProtKB-UniRule"/>
</dbReference>
<dbReference type="EC" id="5.6.2.4" evidence="12"/>
<feature type="binding site" evidence="12">
    <location>
        <position position="436"/>
    </location>
    <ligand>
        <name>Zn(2+)</name>
        <dbReference type="ChEBI" id="CHEBI:29105"/>
        <label>1</label>
    </ligand>
</feature>
<evidence type="ECO:0000256" key="1">
    <source>
        <dbReference type="ARBA" id="ARBA00022515"/>
    </source>
</evidence>
<dbReference type="InterPro" id="IPR041236">
    <property type="entry name" value="PriA_C"/>
</dbReference>
<feature type="binding site" evidence="12">
    <location>
        <position position="445"/>
    </location>
    <ligand>
        <name>Zn(2+)</name>
        <dbReference type="ChEBI" id="CHEBI:29105"/>
        <label>2</label>
    </ligand>
</feature>
<dbReference type="Gene3D" id="3.40.1440.60">
    <property type="entry name" value="PriA, 3(prime) DNA-binding domain"/>
    <property type="match status" value="1"/>
</dbReference>
<dbReference type="Pfam" id="PF00270">
    <property type="entry name" value="DEAD"/>
    <property type="match status" value="1"/>
</dbReference>
<reference evidence="15" key="2">
    <citation type="submission" date="2020-09" db="EMBL/GenBank/DDBJ databases">
        <authorList>
            <person name="Sun Q."/>
            <person name="Zhou Y."/>
        </authorList>
    </citation>
    <scope>NUCLEOTIDE SEQUENCE</scope>
    <source>
        <strain evidence="15">CGMCC 1.12181</strain>
    </source>
</reference>
<comment type="cofactor">
    <cofactor evidence="12">
        <name>Zn(2+)</name>
        <dbReference type="ChEBI" id="CHEBI:29105"/>
    </cofactor>
    <text evidence="12">Binds 2 zinc ions per subunit.</text>
</comment>
<feature type="binding site" evidence="12">
    <location>
        <position position="476"/>
    </location>
    <ligand>
        <name>Zn(2+)</name>
        <dbReference type="ChEBI" id="CHEBI:29105"/>
        <label>1</label>
    </ligand>
</feature>
<comment type="catalytic activity">
    <reaction evidence="12">
        <text>Couples ATP hydrolysis with the unwinding of duplex DNA by translocating in the 3'-5' direction.</text>
        <dbReference type="EC" id="5.6.2.4"/>
    </reaction>
</comment>
<dbReference type="Proteomes" id="UP000605253">
    <property type="component" value="Unassembled WGS sequence"/>
</dbReference>
<dbReference type="Pfam" id="PF18074">
    <property type="entry name" value="PriA_C"/>
    <property type="match status" value="1"/>
</dbReference>
<evidence type="ECO:0000313" key="16">
    <source>
        <dbReference type="Proteomes" id="UP000605253"/>
    </source>
</evidence>
<protein>
    <recommendedName>
        <fullName evidence="12">Replication restart protein PriA</fullName>
    </recommendedName>
    <alternativeName>
        <fullName evidence="12">ATP-dependent DNA helicase PriA</fullName>
        <ecNumber evidence="12">5.6.2.4</ecNumber>
    </alternativeName>
    <alternativeName>
        <fullName evidence="12">DNA 3'-5' helicase PriA</fullName>
    </alternativeName>
</protein>
<dbReference type="NCBIfam" id="NF004067">
    <property type="entry name" value="PRK05580.1-4"/>
    <property type="match status" value="1"/>
</dbReference>
<dbReference type="GO" id="GO:0043138">
    <property type="term" value="F:3'-5' DNA helicase activity"/>
    <property type="evidence" value="ECO:0007669"/>
    <property type="project" value="UniProtKB-EC"/>
</dbReference>
<feature type="binding site" evidence="12">
    <location>
        <position position="463"/>
    </location>
    <ligand>
        <name>Zn(2+)</name>
        <dbReference type="ChEBI" id="CHEBI:29105"/>
        <label>2</label>
    </ligand>
</feature>
<feature type="domain" description="Helicase C-terminal" evidence="14">
    <location>
        <begin position="447"/>
        <end position="634"/>
    </location>
</feature>
<keyword evidence="5 12" id="KW-0378">Hydrolase</keyword>
<evidence type="ECO:0000256" key="6">
    <source>
        <dbReference type="ARBA" id="ARBA00022806"/>
    </source>
</evidence>
<dbReference type="SMART" id="SM00487">
    <property type="entry name" value="DEXDc"/>
    <property type="match status" value="1"/>
</dbReference>
<keyword evidence="3 12" id="KW-0479">Metal-binding</keyword>
<dbReference type="FunFam" id="3.40.50.300:FF:000489">
    <property type="entry name" value="Primosome assembly protein PriA"/>
    <property type="match status" value="1"/>
</dbReference>
<accession>A0A917CVZ9</accession>
<dbReference type="EMBL" id="BMEO01000014">
    <property type="protein sequence ID" value="GGG01618.1"/>
    <property type="molecule type" value="Genomic_DNA"/>
</dbReference>
<keyword evidence="2 12" id="KW-0235">DNA replication</keyword>
<dbReference type="SMART" id="SM00490">
    <property type="entry name" value="HELICc"/>
    <property type="match status" value="1"/>
</dbReference>
<dbReference type="InterPro" id="IPR042115">
    <property type="entry name" value="PriA_3primeBD_sf"/>
</dbReference>
<dbReference type="InterPro" id="IPR014001">
    <property type="entry name" value="Helicase_ATP-bd"/>
</dbReference>
<evidence type="ECO:0000256" key="3">
    <source>
        <dbReference type="ARBA" id="ARBA00022723"/>
    </source>
</evidence>
<comment type="subunit">
    <text evidence="12">Component of the replication restart primosome.</text>
</comment>
<organism evidence="15 16">
    <name type="scientific">Marinicella pacifica</name>
    <dbReference type="NCBI Taxonomy" id="1171543"/>
    <lineage>
        <taxon>Bacteria</taxon>
        <taxon>Pseudomonadati</taxon>
        <taxon>Pseudomonadota</taxon>
        <taxon>Gammaproteobacteria</taxon>
        <taxon>Lysobacterales</taxon>
        <taxon>Marinicellaceae</taxon>
        <taxon>Marinicella</taxon>
    </lineage>
</organism>
<dbReference type="HAMAP" id="MF_00983">
    <property type="entry name" value="PriA"/>
    <property type="match status" value="1"/>
</dbReference>
<keyword evidence="16" id="KW-1185">Reference proteome</keyword>
<keyword evidence="10 12" id="KW-0413">Isomerase</keyword>
<dbReference type="RefSeq" id="WP_188365959.1">
    <property type="nucleotide sequence ID" value="NZ_BAABJF010000020.1"/>
</dbReference>
<dbReference type="InterPro" id="IPR027417">
    <property type="entry name" value="P-loop_NTPase"/>
</dbReference>
<keyword evidence="7 12" id="KW-0862">Zinc</keyword>
<dbReference type="InterPro" id="IPR011545">
    <property type="entry name" value="DEAD/DEAH_box_helicase_dom"/>
</dbReference>
<dbReference type="GO" id="GO:0006302">
    <property type="term" value="P:double-strand break repair"/>
    <property type="evidence" value="ECO:0007669"/>
    <property type="project" value="InterPro"/>
</dbReference>
<evidence type="ECO:0000256" key="8">
    <source>
        <dbReference type="ARBA" id="ARBA00022840"/>
    </source>
</evidence>
<keyword evidence="6 12" id="KW-0347">Helicase</keyword>
<comment type="caution">
    <text evidence="15">The sequence shown here is derived from an EMBL/GenBank/DDBJ whole genome shotgun (WGS) entry which is preliminary data.</text>
</comment>
<reference evidence="15" key="1">
    <citation type="journal article" date="2014" name="Int. J. Syst. Evol. Microbiol.">
        <title>Complete genome sequence of Corynebacterium casei LMG S-19264T (=DSM 44701T), isolated from a smear-ripened cheese.</title>
        <authorList>
            <consortium name="US DOE Joint Genome Institute (JGI-PGF)"/>
            <person name="Walter F."/>
            <person name="Albersmeier A."/>
            <person name="Kalinowski J."/>
            <person name="Ruckert C."/>
        </authorList>
    </citation>
    <scope>NUCLEOTIDE SEQUENCE</scope>
    <source>
        <strain evidence="15">CGMCC 1.12181</strain>
    </source>
</reference>
<dbReference type="PANTHER" id="PTHR30580">
    <property type="entry name" value="PRIMOSOMAL PROTEIN N"/>
    <property type="match status" value="1"/>
</dbReference>
<evidence type="ECO:0000256" key="11">
    <source>
        <dbReference type="ARBA" id="ARBA00048988"/>
    </source>
</evidence>
<keyword evidence="8 12" id="KW-0067">ATP-binding</keyword>
<comment type="function">
    <text evidence="12">Initiates the restart of stalled replication forks, which reloads the replicative helicase on sites other than the origin of replication. Recognizes and binds to abandoned replication forks and remodels them to uncover a helicase loading site. Promotes assembly of the primosome at these replication forks.</text>
</comment>
<dbReference type="AlphaFoldDB" id="A0A917CVZ9"/>
<dbReference type="SUPFAM" id="SSF52540">
    <property type="entry name" value="P-loop containing nucleoside triphosphate hydrolases"/>
    <property type="match status" value="1"/>
</dbReference>
<feature type="binding site" evidence="12">
    <location>
        <position position="479"/>
    </location>
    <ligand>
        <name>Zn(2+)</name>
        <dbReference type="ChEBI" id="CHEBI:29105"/>
        <label>1</label>
    </ligand>
</feature>
<feature type="domain" description="Helicase ATP-binding" evidence="13">
    <location>
        <begin position="211"/>
        <end position="377"/>
    </location>
</feature>
<proteinExistence type="inferred from homology"/>
<keyword evidence="1 12" id="KW-0639">Primosome</keyword>
<dbReference type="Gene3D" id="3.40.50.300">
    <property type="entry name" value="P-loop containing nucleotide triphosphate hydrolases"/>
    <property type="match status" value="2"/>
</dbReference>
<dbReference type="NCBIfam" id="TIGR00595">
    <property type="entry name" value="priA"/>
    <property type="match status" value="1"/>
</dbReference>
<evidence type="ECO:0000256" key="12">
    <source>
        <dbReference type="HAMAP-Rule" id="MF_00983"/>
    </source>
</evidence>
<dbReference type="Pfam" id="PF17764">
    <property type="entry name" value="PriA_3primeBD"/>
    <property type="match status" value="1"/>
</dbReference>
<dbReference type="Pfam" id="PF00271">
    <property type="entry name" value="Helicase_C"/>
    <property type="match status" value="1"/>
</dbReference>
<evidence type="ECO:0000256" key="5">
    <source>
        <dbReference type="ARBA" id="ARBA00022801"/>
    </source>
</evidence>
<dbReference type="CDD" id="cd17929">
    <property type="entry name" value="DEXHc_priA"/>
    <property type="match status" value="1"/>
</dbReference>
<dbReference type="PROSITE" id="PS51194">
    <property type="entry name" value="HELICASE_CTER"/>
    <property type="match status" value="1"/>
</dbReference>
<dbReference type="GO" id="GO:0006270">
    <property type="term" value="P:DNA replication initiation"/>
    <property type="evidence" value="ECO:0007669"/>
    <property type="project" value="TreeGrafter"/>
</dbReference>
<feature type="binding site" evidence="12">
    <location>
        <position position="439"/>
    </location>
    <ligand>
        <name>Zn(2+)</name>
        <dbReference type="ChEBI" id="CHEBI:29105"/>
        <label>1</label>
    </ligand>
</feature>
<sequence>MINTAPCIVQVALKVPFANTLDYQLLAETSPDLIGRRVRVPLGKSQWLVGVIIGLKNSSDYHHLKPVDAVLDEQPLFNKNNLKLIKQAANYYQVNLGEMLMTALPAWFSKPSNPPIPQEIWYKALSDKQIAEKKLKKAPKQWLIFEYIYDNGPQIPAALSHLSAGASTLCRQLVDKGLFEQSNRSFIDNQNIEHPDFALTDDQQRVLNHIHEHRHHFNVSLLDGITGSGKTEVYIRSLLPLLANGKQALVLVPEIGLTPQLFRSFSKRLPGRLAVFHSGLSDGTRARVWQQAGNGHVDVVVATRSGLFTPFKNLAMILVDEEHDLSYKQQDGVRYSARDLAVLRGKIENIPVVLGSATPAFESLRHAFDGHYHWLTLRNRTNQKALPKIQLQNLDNRKTYGGISRVTIDTIEQQLDTGHQVLVFLNRRGWSPKLLCHDCGWIAECDDCDAYLTYHKHNNRLLCHHCCRHYSLPEFCPNCGSQEMDTLGVGTEQVETALQQELGDYPVIRFDRDSVSTPRQWQQQLDRVRTGKPCVIVGTQMLAKGHDFPKLSLVVVVNVDNSFYSTDFRAEEYLAQLLIQVAGRAGRAETAGQVIIQTHQPKHAFFHTLLQQGYEQLARKGLEQRREMQFPPFSHMAIIRAQHRYEDKLEAFLLELIEAIGQDPDVNVMGPLPAPMQKKQKLHRMQLILNANNRRGLHQLLKQLLKKHNPTAGPVRWFIDIDPVSFD</sequence>
<dbReference type="InterPro" id="IPR041222">
    <property type="entry name" value="PriA_3primeBD"/>
</dbReference>
<dbReference type="InterPro" id="IPR005259">
    <property type="entry name" value="PriA"/>
</dbReference>
<dbReference type="GO" id="GO:1990077">
    <property type="term" value="C:primosome complex"/>
    <property type="evidence" value="ECO:0007669"/>
    <property type="project" value="UniProtKB-UniRule"/>
</dbReference>
<comment type="similarity">
    <text evidence="12">Belongs to the helicase family. PriA subfamily.</text>
</comment>
<feature type="binding site" evidence="12">
    <location>
        <position position="448"/>
    </location>
    <ligand>
        <name>Zn(2+)</name>
        <dbReference type="ChEBI" id="CHEBI:29105"/>
        <label>2</label>
    </ligand>
</feature>
<dbReference type="InterPro" id="IPR001650">
    <property type="entry name" value="Helicase_C-like"/>
</dbReference>
<keyword evidence="9 12" id="KW-0238">DNA-binding</keyword>
<evidence type="ECO:0000256" key="4">
    <source>
        <dbReference type="ARBA" id="ARBA00022741"/>
    </source>
</evidence>